<dbReference type="InterPro" id="IPR043502">
    <property type="entry name" value="DNA/RNA_pol_sf"/>
</dbReference>
<dbReference type="InterPro" id="IPR051083">
    <property type="entry name" value="GrpII_Intron_Splice-Mob/Def"/>
</dbReference>
<keyword evidence="2" id="KW-0695">RNA-directed DNA polymerase</keyword>
<accession>A0A1M4WYM5</accession>
<dbReference type="STRING" id="112248.SAMN05444392_10435"/>
<keyword evidence="2" id="KW-0808">Transferase</keyword>
<dbReference type="RefSeq" id="WP_073154439.1">
    <property type="nucleotide sequence ID" value="NZ_FQVL01000004.1"/>
</dbReference>
<protein>
    <submittedName>
        <fullName evidence="2">Retron-type reverse transcriptase</fullName>
    </submittedName>
</protein>
<keyword evidence="2" id="KW-0548">Nucleotidyltransferase</keyword>
<dbReference type="Proteomes" id="UP000184476">
    <property type="component" value="Unassembled WGS sequence"/>
</dbReference>
<dbReference type="SUPFAM" id="SSF56672">
    <property type="entry name" value="DNA/RNA polymerases"/>
    <property type="match status" value="1"/>
</dbReference>
<name>A0A1M4WYM5_9BACL</name>
<gene>
    <name evidence="2" type="ORF">SAMN05444392_10435</name>
</gene>
<sequence>MRKAEVILALLNQRTTDCAEYVFHRLYRNFYNPEFYLLAYRFIAQRNSITRRNQHIHLEQVRRLIEKMKRESFYPIAIRNSNTSQNKSTSFDVLPIEDQLVQEVLRFMLEAIFAPLFLESSHGFRPNRNIHTGLLSFKQGAVGSTWLIKGTIQSFFSGIDHSLLINRLGKKMNDGRILELVKRFLHAGYLEWPNNQLCPILSNIYYHELDVFVDELMENKKGAFAQHEPILLSSRNIHYVRYNDHFLIGIRGTKGLAKQVYQKIATFLDQELNIRPSQGLLQFCHLADQSIQFLGYELTRAKSNQELQPIQLLVSNQVLRSYLKPYSKHNKPAPHPARVHLDLFELISLYRREMSRLYDYYCLASDVSSKLGTFRYFHYYSLAKTIALKEKISVKQVFQKYGVDVKRRQGTGTKRLIGIGYKAESGLHKVLTYFDQPLKRQGKAKLHVNDDSCRMIKKHIIS</sequence>
<dbReference type="GO" id="GO:0006397">
    <property type="term" value="P:mRNA processing"/>
    <property type="evidence" value="ECO:0007669"/>
    <property type="project" value="InterPro"/>
</dbReference>
<dbReference type="EMBL" id="FQVL01000004">
    <property type="protein sequence ID" value="SHE86295.1"/>
    <property type="molecule type" value="Genomic_DNA"/>
</dbReference>
<organism evidence="2 3">
    <name type="scientific">Seinonella peptonophila</name>
    <dbReference type="NCBI Taxonomy" id="112248"/>
    <lineage>
        <taxon>Bacteria</taxon>
        <taxon>Bacillati</taxon>
        <taxon>Bacillota</taxon>
        <taxon>Bacilli</taxon>
        <taxon>Bacillales</taxon>
        <taxon>Thermoactinomycetaceae</taxon>
        <taxon>Seinonella</taxon>
    </lineage>
</organism>
<dbReference type="PANTHER" id="PTHR34047:SF8">
    <property type="entry name" value="PROTEIN YKFC"/>
    <property type="match status" value="1"/>
</dbReference>
<evidence type="ECO:0000313" key="3">
    <source>
        <dbReference type="Proteomes" id="UP000184476"/>
    </source>
</evidence>
<reference evidence="2 3" key="1">
    <citation type="submission" date="2016-11" db="EMBL/GenBank/DDBJ databases">
        <authorList>
            <person name="Jaros S."/>
            <person name="Januszkiewicz K."/>
            <person name="Wedrychowicz H."/>
        </authorList>
    </citation>
    <scope>NUCLEOTIDE SEQUENCE [LARGE SCALE GENOMIC DNA]</scope>
    <source>
        <strain evidence="2 3">DSM 44666</strain>
    </source>
</reference>
<proteinExistence type="predicted"/>
<keyword evidence="3" id="KW-1185">Reference proteome</keyword>
<evidence type="ECO:0000259" key="1">
    <source>
        <dbReference type="Pfam" id="PF01348"/>
    </source>
</evidence>
<evidence type="ECO:0000313" key="2">
    <source>
        <dbReference type="EMBL" id="SHE86295.1"/>
    </source>
</evidence>
<dbReference type="GO" id="GO:0003964">
    <property type="term" value="F:RNA-directed DNA polymerase activity"/>
    <property type="evidence" value="ECO:0007669"/>
    <property type="project" value="UniProtKB-KW"/>
</dbReference>
<dbReference type="Pfam" id="PF01348">
    <property type="entry name" value="Intron_maturas2"/>
    <property type="match status" value="1"/>
</dbReference>
<feature type="domain" description="Domain X" evidence="1">
    <location>
        <begin position="309"/>
        <end position="406"/>
    </location>
</feature>
<dbReference type="CDD" id="cd01651">
    <property type="entry name" value="RT_G2_intron"/>
    <property type="match status" value="1"/>
</dbReference>
<dbReference type="OrthoDB" id="9793236at2"/>
<dbReference type="InterPro" id="IPR024937">
    <property type="entry name" value="Domain_X"/>
</dbReference>
<dbReference type="AlphaFoldDB" id="A0A1M4WYM5"/>
<dbReference type="PANTHER" id="PTHR34047">
    <property type="entry name" value="NUCLEAR INTRON MATURASE 1, MITOCHONDRIAL-RELATED"/>
    <property type="match status" value="1"/>
</dbReference>